<feature type="region of interest" description="Disordered" evidence="1">
    <location>
        <begin position="13"/>
        <end position="139"/>
    </location>
</feature>
<dbReference type="EMBL" id="AP004317">
    <property type="protein sequence ID" value="BAD68889.1"/>
    <property type="molecule type" value="Genomic_DNA"/>
</dbReference>
<dbReference type="Proteomes" id="UP000817658">
    <property type="component" value="Chromosome 1"/>
</dbReference>
<evidence type="ECO:0000256" key="1">
    <source>
        <dbReference type="SAM" id="MobiDB-lite"/>
    </source>
</evidence>
<evidence type="ECO:0000313" key="4">
    <source>
        <dbReference type="Proteomes" id="UP000000763"/>
    </source>
</evidence>
<dbReference type="AlphaFoldDB" id="Q5VNT6"/>
<reference evidence="4" key="2">
    <citation type="journal article" date="2005" name="Nature">
        <title>The map-based sequence of the rice genome.</title>
        <authorList>
            <consortium name="International rice genome sequencing project (IRGSP)"/>
            <person name="Matsumoto T."/>
            <person name="Wu J."/>
            <person name="Kanamori H."/>
            <person name="Katayose Y."/>
            <person name="Fujisawa M."/>
            <person name="Namiki N."/>
            <person name="Mizuno H."/>
            <person name="Yamamoto K."/>
            <person name="Antonio B.A."/>
            <person name="Baba T."/>
            <person name="Sakata K."/>
            <person name="Nagamura Y."/>
            <person name="Aoki H."/>
            <person name="Arikawa K."/>
            <person name="Arita K."/>
            <person name="Bito T."/>
            <person name="Chiden Y."/>
            <person name="Fujitsuka N."/>
            <person name="Fukunaka R."/>
            <person name="Hamada M."/>
            <person name="Harada C."/>
            <person name="Hayashi A."/>
            <person name="Hijishita S."/>
            <person name="Honda M."/>
            <person name="Hosokawa S."/>
            <person name="Ichikawa Y."/>
            <person name="Idonuma A."/>
            <person name="Iijima M."/>
            <person name="Ikeda M."/>
            <person name="Ikeno M."/>
            <person name="Ito K."/>
            <person name="Ito S."/>
            <person name="Ito T."/>
            <person name="Ito Y."/>
            <person name="Ito Y."/>
            <person name="Iwabuchi A."/>
            <person name="Kamiya K."/>
            <person name="Karasawa W."/>
            <person name="Kurita K."/>
            <person name="Katagiri S."/>
            <person name="Kikuta A."/>
            <person name="Kobayashi H."/>
            <person name="Kobayashi N."/>
            <person name="Machita K."/>
            <person name="Maehara T."/>
            <person name="Masukawa M."/>
            <person name="Mizubayashi T."/>
            <person name="Mukai Y."/>
            <person name="Nagasaki H."/>
            <person name="Nagata Y."/>
            <person name="Naito S."/>
            <person name="Nakashima M."/>
            <person name="Nakama Y."/>
            <person name="Nakamichi Y."/>
            <person name="Nakamura M."/>
            <person name="Meguro A."/>
            <person name="Negishi M."/>
            <person name="Ohta I."/>
            <person name="Ohta T."/>
            <person name="Okamoto M."/>
            <person name="Ono N."/>
            <person name="Saji S."/>
            <person name="Sakaguchi M."/>
            <person name="Sakai K."/>
            <person name="Shibata M."/>
            <person name="Shimokawa T."/>
            <person name="Song J."/>
            <person name="Takazaki Y."/>
            <person name="Terasawa K."/>
            <person name="Tsugane M."/>
            <person name="Tsuji K."/>
            <person name="Ueda S."/>
            <person name="Waki K."/>
            <person name="Yamagata H."/>
            <person name="Yamamoto M."/>
            <person name="Yamamoto S."/>
            <person name="Yamane H."/>
            <person name="Yoshiki S."/>
            <person name="Yoshihara R."/>
            <person name="Yukawa K."/>
            <person name="Zhong H."/>
            <person name="Yano M."/>
            <person name="Yuan Q."/>
            <person name="Ouyang S."/>
            <person name="Liu J."/>
            <person name="Jones K.M."/>
            <person name="Gansberger K."/>
            <person name="Moffat K."/>
            <person name="Hill J."/>
            <person name="Bera J."/>
            <person name="Fadrosh D."/>
            <person name="Jin S."/>
            <person name="Johri S."/>
            <person name="Kim M."/>
            <person name="Overton L."/>
            <person name="Reardon M."/>
            <person name="Tsitrin T."/>
            <person name="Vuong H."/>
            <person name="Weaver B."/>
            <person name="Ciecko A."/>
            <person name="Tallon L."/>
            <person name="Jackson J."/>
            <person name="Pai G."/>
            <person name="Aken S.V."/>
            <person name="Utterback T."/>
            <person name="Reidmuller S."/>
            <person name="Feldblyum T."/>
            <person name="Hsiao J."/>
            <person name="Zismann V."/>
            <person name="Iobst S."/>
            <person name="de Vazeille A.R."/>
            <person name="Buell C.R."/>
            <person name="Ying K."/>
            <person name="Li Y."/>
            <person name="Lu T."/>
            <person name="Huang Y."/>
            <person name="Zhao Q."/>
            <person name="Feng Q."/>
            <person name="Zhang L."/>
            <person name="Zhu J."/>
            <person name="Weng Q."/>
            <person name="Mu J."/>
            <person name="Lu Y."/>
            <person name="Fan D."/>
            <person name="Liu Y."/>
            <person name="Guan J."/>
            <person name="Zhang Y."/>
            <person name="Yu S."/>
            <person name="Liu X."/>
            <person name="Zhang Y."/>
            <person name="Hong G."/>
            <person name="Han B."/>
            <person name="Choisne N."/>
            <person name="Demange N."/>
            <person name="Orjeda G."/>
            <person name="Samain S."/>
            <person name="Cattolico L."/>
            <person name="Pelletier E."/>
            <person name="Couloux A."/>
            <person name="Segurens B."/>
            <person name="Wincker P."/>
            <person name="D'Hont A."/>
            <person name="Scarpelli C."/>
            <person name="Weissenbach J."/>
            <person name="Salanoubat M."/>
            <person name="Quetier F."/>
            <person name="Yu Y."/>
            <person name="Kim H.R."/>
            <person name="Rambo T."/>
            <person name="Currie J."/>
            <person name="Collura K."/>
            <person name="Luo M."/>
            <person name="Yang T."/>
            <person name="Ammiraju J.S.S."/>
            <person name="Engler F."/>
            <person name="Soderlund C."/>
            <person name="Wing R.A."/>
            <person name="Palmer L.E."/>
            <person name="de la Bastide M."/>
            <person name="Spiegel L."/>
            <person name="Nascimento L."/>
            <person name="Zutavern T."/>
            <person name="O'Shaughnessy A."/>
            <person name="Dike S."/>
            <person name="Dedhia N."/>
            <person name="Preston R."/>
            <person name="Balija V."/>
            <person name="McCombie W.R."/>
            <person name="Chow T."/>
            <person name="Chen H."/>
            <person name="Chung M."/>
            <person name="Chen C."/>
            <person name="Shaw J."/>
            <person name="Wu H."/>
            <person name="Hsiao K."/>
            <person name="Chao Y."/>
            <person name="Chu M."/>
            <person name="Cheng C."/>
            <person name="Hour A."/>
            <person name="Lee P."/>
            <person name="Lin S."/>
            <person name="Lin Y."/>
            <person name="Liou J."/>
            <person name="Liu S."/>
            <person name="Hsing Y."/>
            <person name="Raghuvanshi S."/>
            <person name="Mohanty A."/>
            <person name="Bharti A.K."/>
            <person name="Gaur A."/>
            <person name="Gupta V."/>
            <person name="Kumar D."/>
            <person name="Ravi V."/>
            <person name="Vij S."/>
            <person name="Kapur A."/>
            <person name="Khurana P."/>
            <person name="Khurana P."/>
            <person name="Khurana J.P."/>
            <person name="Tyagi A.K."/>
            <person name="Gaikwad K."/>
            <person name="Singh A."/>
            <person name="Dalal V."/>
            <person name="Srivastava S."/>
            <person name="Dixit A."/>
            <person name="Pal A.K."/>
            <person name="Ghazi I.A."/>
            <person name="Yadav M."/>
            <person name="Pandit A."/>
            <person name="Bhargava A."/>
            <person name="Sureshbabu K."/>
            <person name="Batra K."/>
            <person name="Sharma T.R."/>
            <person name="Mohapatra T."/>
            <person name="Singh N.K."/>
            <person name="Messing J."/>
            <person name="Nelson A.B."/>
            <person name="Fuks G."/>
            <person name="Kavchok S."/>
            <person name="Keizer G."/>
            <person name="Linton E."/>
            <person name="Llaca V."/>
            <person name="Song R."/>
            <person name="Tanyolac B."/>
            <person name="Young S."/>
            <person name="Ho-Il K."/>
            <person name="Hahn J.H."/>
            <person name="Sangsakoo G."/>
            <person name="Vanavichit A."/>
            <person name="de Mattos Luiz.A.T."/>
            <person name="Zimmer P.D."/>
            <person name="Malone G."/>
            <person name="Dellagostin O."/>
            <person name="de Oliveira A.C."/>
            <person name="Bevan M."/>
            <person name="Bancroft I."/>
            <person name="Minx P."/>
            <person name="Cordum H."/>
            <person name="Wilson R."/>
            <person name="Cheng Z."/>
            <person name="Jin W."/>
            <person name="Jiang J."/>
            <person name="Leong S.A."/>
            <person name="Iwama H."/>
            <person name="Gojobori T."/>
            <person name="Itoh T."/>
            <person name="Niimura Y."/>
            <person name="Fujii Y."/>
            <person name="Habara T."/>
            <person name="Sakai H."/>
            <person name="Sato Y."/>
            <person name="Wilson G."/>
            <person name="Kumar K."/>
            <person name="McCouch S."/>
            <person name="Juretic N."/>
            <person name="Hoen D."/>
            <person name="Wright S."/>
            <person name="Bruskiewich R."/>
            <person name="Bureau T."/>
            <person name="Miyao A."/>
            <person name="Hirochika H."/>
            <person name="Nishikawa T."/>
            <person name="Kadowaki K."/>
            <person name="Sugiura M."/>
            <person name="Burr B."/>
            <person name="Sasaki T."/>
        </authorList>
    </citation>
    <scope>NUCLEOTIDE SEQUENCE [LARGE SCALE GENOMIC DNA]</scope>
    <source>
        <strain evidence="4">cv. Nipponbare</strain>
    </source>
</reference>
<reference evidence="4" key="3">
    <citation type="journal article" date="2008" name="Nucleic Acids Res.">
        <title>The rice annotation project database (RAP-DB): 2008 update.</title>
        <authorList>
            <consortium name="The rice annotation project (RAP)"/>
        </authorList>
    </citation>
    <scope>GENOME REANNOTATION</scope>
    <source>
        <strain evidence="4">cv. Nipponbare</strain>
    </source>
</reference>
<protein>
    <submittedName>
        <fullName evidence="2">Uncharacterized protein</fullName>
    </submittedName>
</protein>
<evidence type="ECO:0000313" key="2">
    <source>
        <dbReference type="EMBL" id="BAD68646.1"/>
    </source>
</evidence>
<sequence>MACPPLLRIQLFDSDSHAHQLPPEPPQESSDEEDMVSVFSFSSCGMGRRGGARVLEELVPHGTPTKKAPLVAPPPPPPPPNNQESESDSDSDDGQKSDSSDDEALPVPNPALQANKNVPPSDDDEDDDQESDSGDARGR</sequence>
<accession>Q5VNT6</accession>
<organism evidence="2">
    <name type="scientific">Oryza sativa subsp. japonica</name>
    <name type="common">Rice</name>
    <dbReference type="NCBI Taxonomy" id="39947"/>
    <lineage>
        <taxon>Eukaryota</taxon>
        <taxon>Viridiplantae</taxon>
        <taxon>Streptophyta</taxon>
        <taxon>Embryophyta</taxon>
        <taxon>Tracheophyta</taxon>
        <taxon>Spermatophyta</taxon>
        <taxon>Magnoliopsida</taxon>
        <taxon>Liliopsida</taxon>
        <taxon>Poales</taxon>
        <taxon>Poaceae</taxon>
        <taxon>BOP clade</taxon>
        <taxon>Oryzoideae</taxon>
        <taxon>Oryzeae</taxon>
        <taxon>Oryzinae</taxon>
        <taxon>Oryza</taxon>
        <taxon>Oryza sativa</taxon>
    </lineage>
</organism>
<accession>Q5VPH9</accession>
<evidence type="ECO:0000313" key="3">
    <source>
        <dbReference type="EMBL" id="BAD68889.1"/>
    </source>
</evidence>
<name>Q5VNT6_ORYSJ</name>
<dbReference type="EMBL" id="AP003681">
    <property type="protein sequence ID" value="BAD68646.1"/>
    <property type="molecule type" value="Genomic_DNA"/>
</dbReference>
<proteinExistence type="predicted"/>
<feature type="compositionally biased region" description="Pro residues" evidence="1">
    <location>
        <begin position="71"/>
        <end position="81"/>
    </location>
</feature>
<gene>
    <name evidence="2" type="ORF">B1158C05.24</name>
    <name evidence="3" type="ORF">P0663E10.4</name>
</gene>
<feature type="compositionally biased region" description="Acidic residues" evidence="1">
    <location>
        <begin position="121"/>
        <end position="133"/>
    </location>
</feature>
<dbReference type="Proteomes" id="UP000000763">
    <property type="component" value="Chromosome 1"/>
</dbReference>
<reference evidence="2" key="1">
    <citation type="journal article" date="2002" name="Nature">
        <title>The genome sequence and structure of rice chromosome 1.</title>
        <authorList>
            <person name="Sasaki T."/>
            <person name="Matsumoto T."/>
            <person name="Yamamoto K."/>
            <person name="Sakata K."/>
            <person name="Baba T."/>
            <person name="Katayose Y."/>
            <person name="Wu J."/>
            <person name="Niimura Y."/>
            <person name="Cheng Z."/>
            <person name="Nagamura Y."/>
            <person name="Antonio B.A."/>
            <person name="Kanamori H."/>
            <person name="Hosokawa S."/>
            <person name="Masukawa M."/>
            <person name="Arikawa K."/>
            <person name="Chiden Y."/>
            <person name="Hayashi M."/>
            <person name="Okamoto M."/>
            <person name="Ando T."/>
            <person name="Aoki H."/>
            <person name="Arita K."/>
            <person name="Hamada M."/>
            <person name="Harada C."/>
            <person name="Hijishita S."/>
            <person name="Honda M."/>
            <person name="Ichikawa Y."/>
            <person name="Idonuma A."/>
            <person name="Iijima M."/>
            <person name="Ikeda M."/>
            <person name="Ikeno M."/>
            <person name="Itoh S."/>
            <person name="Itoh T."/>
            <person name="Itoh Y."/>
            <person name="Itoh Y."/>
            <person name="Iwabuchi A."/>
            <person name="Kamiya K."/>
            <person name="Karasawa W."/>
            <person name="Katagiri S."/>
            <person name="Kikuta A."/>
            <person name="Kobayashi N."/>
            <person name="Kono I."/>
            <person name="Machita K."/>
            <person name="Maehara T."/>
            <person name="Mizuno H."/>
            <person name="Mizubayashi T."/>
            <person name="Mukai Y."/>
            <person name="Nagasaki H."/>
            <person name="Nakashima M."/>
            <person name="Nakama Y."/>
            <person name="Nakamichi Y."/>
            <person name="Nakamura M."/>
            <person name="Namiki N."/>
            <person name="Negishi M."/>
            <person name="Ohta I."/>
            <person name="Ono N."/>
            <person name="Saji S."/>
            <person name="Sakai K."/>
            <person name="Shibata M."/>
            <person name="Shimokawa T."/>
            <person name="Shomura A."/>
            <person name="Song J."/>
            <person name="Takazaki Y."/>
            <person name="Terasawa K."/>
            <person name="Tsuji K."/>
            <person name="Waki K."/>
            <person name="Yamagata H."/>
            <person name="Yamane H."/>
            <person name="Yoshiki S."/>
            <person name="Yoshihara R."/>
            <person name="Yukawa K."/>
            <person name="Zhong H."/>
            <person name="Iwama H."/>
            <person name="Endo T."/>
            <person name="Ito H."/>
            <person name="Hahn J.H."/>
            <person name="Kim H.I."/>
            <person name="Eun M.Y."/>
            <person name="Yano M."/>
            <person name="Jiang J."/>
            <person name="Gojobori T."/>
        </authorList>
    </citation>
    <scope>NUCLEOTIDE SEQUENCE</scope>
</reference>